<dbReference type="SMART" id="SM00220">
    <property type="entry name" value="S_TKc"/>
    <property type="match status" value="1"/>
</dbReference>
<dbReference type="Proteomes" id="UP001237642">
    <property type="component" value="Unassembled WGS sequence"/>
</dbReference>
<feature type="domain" description="EF-hand" evidence="16">
    <location>
        <begin position="491"/>
        <end position="524"/>
    </location>
</feature>
<evidence type="ECO:0000259" key="15">
    <source>
        <dbReference type="PROSITE" id="PS50011"/>
    </source>
</evidence>
<keyword evidence="3" id="KW-0723">Serine/threonine-protein kinase</keyword>
<accession>A0AAD8IGT6</accession>
<dbReference type="FunFam" id="1.10.238.10:FF:000015">
    <property type="entry name" value="Calcium-dependent protein kinase 1"/>
    <property type="match status" value="1"/>
</dbReference>
<name>A0AAD8IGT6_9APIA</name>
<sequence length="581" mass="64916">MGNSCIAGHNGFVQSVSNVIFGTKTLPPPNADDNSSSSSSNSGSPKSPKKLKSKKKKSKDKDSELDGSPQTTPPAQVRIDQGESSKKNAKKEVKQEESKSDKAEVKQEESKSPKPKKQEDNKPAKKDVEQEEFKDAKPEVKQGESKTSKPEVKPKAEVKQEESKPAKAEVKEEESKAIKPEVKQGESNKSTEPEVKHGESKSTKPEIKQGQSKPVKTEVKQEESMATKQEASMPVEAKVKQEDSKATKPEVNHEEGKHVRIEVKQEEIFFKPGDTFTDVVGSPYYVAPEVLRKFYGQECDVWSAGIIIYILLSGVPPFWDENEHGIFEQVLRGELDFESEPWPSISEDAKDLVKRMLVRDPKKRLTAHEVLRHPWVKVRGSAPDKPLDSAVLSRLKQFSAMHKLKKIAIKIIAERLSEDEIAGLKQMFKMIDSDNSGHITLEELQIGLNKVGANLMESEISQLMEAADLDNSGTIDYTEFVAAMLNQNKTLKEDHLFAAFSYFDEDGSGYITPDELQHVCEQFGLEEVHLEEIMNEVDQDKDGRIDYNEFVAMMENTEVGKKKIQNSVSIVLRDAFKGGGT</sequence>
<evidence type="ECO:0000256" key="6">
    <source>
        <dbReference type="ARBA" id="ARBA00022723"/>
    </source>
</evidence>
<comment type="catalytic activity">
    <reaction evidence="12">
        <text>L-threonyl-[protein] + ATP = O-phospho-L-threonyl-[protein] + ADP + H(+)</text>
        <dbReference type="Rhea" id="RHEA:46608"/>
        <dbReference type="Rhea" id="RHEA-COMP:11060"/>
        <dbReference type="Rhea" id="RHEA-COMP:11605"/>
        <dbReference type="ChEBI" id="CHEBI:15378"/>
        <dbReference type="ChEBI" id="CHEBI:30013"/>
        <dbReference type="ChEBI" id="CHEBI:30616"/>
        <dbReference type="ChEBI" id="CHEBI:61977"/>
        <dbReference type="ChEBI" id="CHEBI:456216"/>
        <dbReference type="EC" id="2.7.11.1"/>
    </reaction>
</comment>
<evidence type="ECO:0000256" key="13">
    <source>
        <dbReference type="ARBA" id="ARBA00048679"/>
    </source>
</evidence>
<dbReference type="InterPro" id="IPR002048">
    <property type="entry name" value="EF_hand_dom"/>
</dbReference>
<feature type="compositionally biased region" description="Basic residues" evidence="14">
    <location>
        <begin position="47"/>
        <end position="58"/>
    </location>
</feature>
<evidence type="ECO:0000259" key="16">
    <source>
        <dbReference type="PROSITE" id="PS50222"/>
    </source>
</evidence>
<dbReference type="SMART" id="SM00054">
    <property type="entry name" value="EFh"/>
    <property type="match status" value="4"/>
</dbReference>
<evidence type="ECO:0000256" key="3">
    <source>
        <dbReference type="ARBA" id="ARBA00022527"/>
    </source>
</evidence>
<organism evidence="17 18">
    <name type="scientific">Heracleum sosnowskyi</name>
    <dbReference type="NCBI Taxonomy" id="360622"/>
    <lineage>
        <taxon>Eukaryota</taxon>
        <taxon>Viridiplantae</taxon>
        <taxon>Streptophyta</taxon>
        <taxon>Embryophyta</taxon>
        <taxon>Tracheophyta</taxon>
        <taxon>Spermatophyta</taxon>
        <taxon>Magnoliopsida</taxon>
        <taxon>eudicotyledons</taxon>
        <taxon>Gunneridae</taxon>
        <taxon>Pentapetalae</taxon>
        <taxon>asterids</taxon>
        <taxon>campanulids</taxon>
        <taxon>Apiales</taxon>
        <taxon>Apiaceae</taxon>
        <taxon>Apioideae</taxon>
        <taxon>apioid superclade</taxon>
        <taxon>Tordylieae</taxon>
        <taxon>Tordyliinae</taxon>
        <taxon>Heracleum</taxon>
    </lineage>
</organism>
<evidence type="ECO:0000256" key="11">
    <source>
        <dbReference type="ARBA" id="ARBA00022840"/>
    </source>
</evidence>
<dbReference type="Pfam" id="PF13499">
    <property type="entry name" value="EF-hand_7"/>
    <property type="match status" value="2"/>
</dbReference>
<feature type="domain" description="Protein kinase" evidence="15">
    <location>
        <begin position="91"/>
        <end position="376"/>
    </location>
</feature>
<keyword evidence="7" id="KW-0677">Repeat</keyword>
<dbReference type="EC" id="2.7.11.1" evidence="2"/>
<feature type="compositionally biased region" description="Basic and acidic residues" evidence="14">
    <location>
        <begin position="237"/>
        <end position="255"/>
    </location>
</feature>
<feature type="domain" description="EF-hand" evidence="16">
    <location>
        <begin position="455"/>
        <end position="490"/>
    </location>
</feature>
<keyword evidence="4" id="KW-0597">Phosphoprotein</keyword>
<evidence type="ECO:0000256" key="10">
    <source>
        <dbReference type="ARBA" id="ARBA00022837"/>
    </source>
</evidence>
<keyword evidence="8" id="KW-0547">Nucleotide-binding</keyword>
<dbReference type="PANTHER" id="PTHR24349">
    <property type="entry name" value="SERINE/THREONINE-PROTEIN KINASE"/>
    <property type="match status" value="1"/>
</dbReference>
<feature type="compositionally biased region" description="Low complexity" evidence="14">
    <location>
        <begin position="32"/>
        <end position="46"/>
    </location>
</feature>
<dbReference type="PROSITE" id="PS50222">
    <property type="entry name" value="EF_HAND_2"/>
    <property type="match status" value="4"/>
</dbReference>
<feature type="domain" description="EF-hand" evidence="16">
    <location>
        <begin position="419"/>
        <end position="454"/>
    </location>
</feature>
<dbReference type="CDD" id="cd00051">
    <property type="entry name" value="EFh"/>
    <property type="match status" value="2"/>
</dbReference>
<keyword evidence="10" id="KW-0106">Calcium</keyword>
<keyword evidence="5" id="KW-0808">Transferase</keyword>
<dbReference type="InterPro" id="IPR011009">
    <property type="entry name" value="Kinase-like_dom_sf"/>
</dbReference>
<dbReference type="EMBL" id="JAUIZM010000005">
    <property type="protein sequence ID" value="KAK1384686.1"/>
    <property type="molecule type" value="Genomic_DNA"/>
</dbReference>
<dbReference type="Gene3D" id="1.10.238.10">
    <property type="entry name" value="EF-hand"/>
    <property type="match status" value="1"/>
</dbReference>
<dbReference type="SUPFAM" id="SSF47473">
    <property type="entry name" value="EF-hand"/>
    <property type="match status" value="1"/>
</dbReference>
<keyword evidence="11" id="KW-0067">ATP-binding</keyword>
<feature type="region of interest" description="Disordered" evidence="14">
    <location>
        <begin position="22"/>
        <end position="255"/>
    </location>
</feature>
<feature type="compositionally biased region" description="Basic and acidic residues" evidence="14">
    <location>
        <begin position="80"/>
        <end position="207"/>
    </location>
</feature>
<comment type="caution">
    <text evidence="17">The sequence shown here is derived from an EMBL/GenBank/DDBJ whole genome shotgun (WGS) entry which is preliminary data.</text>
</comment>
<dbReference type="FunFam" id="1.10.510.10:FF:001864">
    <property type="entry name" value="Calcium-dependent protein kinase SK5"/>
    <property type="match status" value="1"/>
</dbReference>
<keyword evidence="9 17" id="KW-0418">Kinase</keyword>
<dbReference type="PROSITE" id="PS50011">
    <property type="entry name" value="PROTEIN_KINASE_DOM"/>
    <property type="match status" value="1"/>
</dbReference>
<dbReference type="PROSITE" id="PS00018">
    <property type="entry name" value="EF_HAND_1"/>
    <property type="match status" value="3"/>
</dbReference>
<keyword evidence="18" id="KW-1185">Reference proteome</keyword>
<gene>
    <name evidence="17" type="ORF">POM88_022421</name>
</gene>
<dbReference type="InterPro" id="IPR050205">
    <property type="entry name" value="CDPK_Ser/Thr_kinases"/>
</dbReference>
<evidence type="ECO:0000256" key="12">
    <source>
        <dbReference type="ARBA" id="ARBA00047899"/>
    </source>
</evidence>
<dbReference type="InterPro" id="IPR011992">
    <property type="entry name" value="EF-hand-dom_pair"/>
</dbReference>
<protein>
    <recommendedName>
        <fullName evidence="2">non-specific serine/threonine protein kinase</fullName>
        <ecNumber evidence="2">2.7.11.1</ecNumber>
    </recommendedName>
</protein>
<dbReference type="AlphaFoldDB" id="A0AAD8IGT6"/>
<evidence type="ECO:0000313" key="17">
    <source>
        <dbReference type="EMBL" id="KAK1384686.1"/>
    </source>
</evidence>
<evidence type="ECO:0000256" key="4">
    <source>
        <dbReference type="ARBA" id="ARBA00022553"/>
    </source>
</evidence>
<feature type="domain" description="EF-hand" evidence="16">
    <location>
        <begin position="525"/>
        <end position="560"/>
    </location>
</feature>
<dbReference type="SUPFAM" id="SSF56112">
    <property type="entry name" value="Protein kinase-like (PK-like)"/>
    <property type="match status" value="1"/>
</dbReference>
<evidence type="ECO:0000256" key="9">
    <source>
        <dbReference type="ARBA" id="ARBA00022777"/>
    </source>
</evidence>
<evidence type="ECO:0000256" key="7">
    <source>
        <dbReference type="ARBA" id="ARBA00022737"/>
    </source>
</evidence>
<dbReference type="GO" id="GO:0004674">
    <property type="term" value="F:protein serine/threonine kinase activity"/>
    <property type="evidence" value="ECO:0007669"/>
    <property type="project" value="UniProtKB-KW"/>
</dbReference>
<keyword evidence="6" id="KW-0479">Metal-binding</keyword>
<proteinExistence type="inferred from homology"/>
<feature type="compositionally biased region" description="Basic and acidic residues" evidence="14">
    <location>
        <begin position="215"/>
        <end position="225"/>
    </location>
</feature>
<reference evidence="17" key="2">
    <citation type="submission" date="2023-05" db="EMBL/GenBank/DDBJ databases">
        <authorList>
            <person name="Schelkunov M.I."/>
        </authorList>
    </citation>
    <scope>NUCLEOTIDE SEQUENCE</scope>
    <source>
        <strain evidence="17">Hsosn_3</strain>
        <tissue evidence="17">Leaf</tissue>
    </source>
</reference>
<comment type="similarity">
    <text evidence="1">Belongs to the protein kinase superfamily. CAMK Ser/Thr protein kinase family. CaMK subfamily.</text>
</comment>
<dbReference type="Pfam" id="PF00069">
    <property type="entry name" value="Pkinase"/>
    <property type="match status" value="1"/>
</dbReference>
<comment type="catalytic activity">
    <reaction evidence="13">
        <text>L-seryl-[protein] + ATP = O-phospho-L-seryl-[protein] + ADP + H(+)</text>
        <dbReference type="Rhea" id="RHEA:17989"/>
        <dbReference type="Rhea" id="RHEA-COMP:9863"/>
        <dbReference type="Rhea" id="RHEA-COMP:11604"/>
        <dbReference type="ChEBI" id="CHEBI:15378"/>
        <dbReference type="ChEBI" id="CHEBI:29999"/>
        <dbReference type="ChEBI" id="CHEBI:30616"/>
        <dbReference type="ChEBI" id="CHEBI:83421"/>
        <dbReference type="ChEBI" id="CHEBI:456216"/>
        <dbReference type="EC" id="2.7.11.1"/>
    </reaction>
</comment>
<dbReference type="Gene3D" id="1.10.510.10">
    <property type="entry name" value="Transferase(Phosphotransferase) domain 1"/>
    <property type="match status" value="1"/>
</dbReference>
<evidence type="ECO:0000256" key="8">
    <source>
        <dbReference type="ARBA" id="ARBA00022741"/>
    </source>
</evidence>
<dbReference type="GO" id="GO:0005524">
    <property type="term" value="F:ATP binding"/>
    <property type="evidence" value="ECO:0007669"/>
    <property type="project" value="UniProtKB-KW"/>
</dbReference>
<dbReference type="GO" id="GO:0005509">
    <property type="term" value="F:calcium ion binding"/>
    <property type="evidence" value="ECO:0007669"/>
    <property type="project" value="InterPro"/>
</dbReference>
<evidence type="ECO:0000313" key="18">
    <source>
        <dbReference type="Proteomes" id="UP001237642"/>
    </source>
</evidence>
<reference evidence="17" key="1">
    <citation type="submission" date="2023-02" db="EMBL/GenBank/DDBJ databases">
        <title>Genome of toxic invasive species Heracleum sosnowskyi carries increased number of genes despite the absence of recent whole-genome duplications.</title>
        <authorList>
            <person name="Schelkunov M."/>
            <person name="Shtratnikova V."/>
            <person name="Makarenko M."/>
            <person name="Klepikova A."/>
            <person name="Omelchenko D."/>
            <person name="Novikova G."/>
            <person name="Obukhova E."/>
            <person name="Bogdanov V."/>
            <person name="Penin A."/>
            <person name="Logacheva M."/>
        </authorList>
    </citation>
    <scope>NUCLEOTIDE SEQUENCE</scope>
    <source>
        <strain evidence="17">Hsosn_3</strain>
        <tissue evidence="17">Leaf</tissue>
    </source>
</reference>
<dbReference type="InterPro" id="IPR018247">
    <property type="entry name" value="EF_Hand_1_Ca_BS"/>
</dbReference>
<evidence type="ECO:0000256" key="2">
    <source>
        <dbReference type="ARBA" id="ARBA00012513"/>
    </source>
</evidence>
<evidence type="ECO:0000256" key="5">
    <source>
        <dbReference type="ARBA" id="ARBA00022679"/>
    </source>
</evidence>
<dbReference type="InterPro" id="IPR000719">
    <property type="entry name" value="Prot_kinase_dom"/>
</dbReference>
<evidence type="ECO:0000256" key="1">
    <source>
        <dbReference type="ARBA" id="ARBA00005354"/>
    </source>
</evidence>
<evidence type="ECO:0000256" key="14">
    <source>
        <dbReference type="SAM" id="MobiDB-lite"/>
    </source>
</evidence>